<reference evidence="1" key="1">
    <citation type="journal article" date="2014" name="Front. Microbiol.">
        <title>High frequency of phylogenetically diverse reductive dehalogenase-homologous genes in deep subseafloor sedimentary metagenomes.</title>
        <authorList>
            <person name="Kawai M."/>
            <person name="Futagami T."/>
            <person name="Toyoda A."/>
            <person name="Takaki Y."/>
            <person name="Nishi S."/>
            <person name="Hori S."/>
            <person name="Arai W."/>
            <person name="Tsubouchi T."/>
            <person name="Morono Y."/>
            <person name="Uchiyama I."/>
            <person name="Ito T."/>
            <person name="Fujiyama A."/>
            <person name="Inagaki F."/>
            <person name="Takami H."/>
        </authorList>
    </citation>
    <scope>NUCLEOTIDE SEQUENCE</scope>
    <source>
        <strain evidence="1">Expedition CK06-06</strain>
    </source>
</reference>
<protein>
    <submittedName>
        <fullName evidence="1">Uncharacterized protein</fullName>
    </submittedName>
</protein>
<feature type="non-terminal residue" evidence="1">
    <location>
        <position position="1"/>
    </location>
</feature>
<comment type="caution">
    <text evidence="1">The sequence shown here is derived from an EMBL/GenBank/DDBJ whole genome shotgun (WGS) entry which is preliminary data.</text>
</comment>
<organism evidence="1">
    <name type="scientific">marine sediment metagenome</name>
    <dbReference type="NCBI Taxonomy" id="412755"/>
    <lineage>
        <taxon>unclassified sequences</taxon>
        <taxon>metagenomes</taxon>
        <taxon>ecological metagenomes</taxon>
    </lineage>
</organism>
<gene>
    <name evidence="1" type="ORF">S06H3_33544</name>
</gene>
<proteinExistence type="predicted"/>
<sequence>EHLVCVPFVESQKEGAGNFSRFLKDIESKGKMVFFPTIISARLDAILRKRGYIEAVSRMSELEQKIYGQEYCDGLAKEAPK</sequence>
<dbReference type="EMBL" id="BARV01020030">
    <property type="protein sequence ID" value="GAI22754.1"/>
    <property type="molecule type" value="Genomic_DNA"/>
</dbReference>
<name>X1NVR4_9ZZZZ</name>
<accession>X1NVR4</accession>
<evidence type="ECO:0000313" key="1">
    <source>
        <dbReference type="EMBL" id="GAI22754.1"/>
    </source>
</evidence>
<dbReference type="AlphaFoldDB" id="X1NVR4"/>